<keyword evidence="1" id="KW-0143">Chaperone</keyword>
<dbReference type="OrthoDB" id="9782583at2"/>
<protein>
    <submittedName>
        <fullName evidence="3">DnaJ-like membrane chaperone protein</fullName>
    </submittedName>
</protein>
<evidence type="ECO:0000259" key="2">
    <source>
        <dbReference type="PROSITE" id="PS50076"/>
    </source>
</evidence>
<sequence length="251" mass="28691">MAANDRGNMLPARIEAEFSSLLKELSSCGHQASELITRTGLPGWCRCSLFFFLGYIAKSEGRVTEADVGFAESLMKALKLSRRQRRKAIHWFQKGKNASDLPTFCALRLRLVHFLWPSPALRVAICLCHAAQLHGKPRKPRRYRCEDAVDQLGLPVKVSDDILESYACKVWITQPESQPQPTSYEQACQLLGVTRREPLEGIKRAYRRKVSECHPDKLAQQALNAVETARAKDRLLRYQQAWELIRRHHAR</sequence>
<dbReference type="EMBL" id="ASAD01000007">
    <property type="protein sequence ID" value="EON93420.1"/>
    <property type="molecule type" value="Genomic_DNA"/>
</dbReference>
<reference evidence="3 4" key="1">
    <citation type="journal article" date="2013" name="Genome Announc.">
        <title>Draft Genome Sequence of the Moderately Halophilic Bacterium Marinobacter lipolyticus Strain SM19.</title>
        <authorList>
            <person name="Papke R.T."/>
            <person name="de la Haba R.R."/>
            <person name="Infante-Dominguez C."/>
            <person name="Perez D."/>
            <person name="Sanchez-Porro C."/>
            <person name="Lapierre P."/>
            <person name="Ventosa A."/>
        </authorList>
    </citation>
    <scope>NUCLEOTIDE SEQUENCE [LARGE SCALE GENOMIC DNA]</scope>
    <source>
        <strain evidence="3 4">SM19</strain>
    </source>
</reference>
<proteinExistence type="predicted"/>
<evidence type="ECO:0000313" key="4">
    <source>
        <dbReference type="Proteomes" id="UP000016540"/>
    </source>
</evidence>
<dbReference type="InterPro" id="IPR036869">
    <property type="entry name" value="J_dom_sf"/>
</dbReference>
<evidence type="ECO:0000256" key="1">
    <source>
        <dbReference type="ARBA" id="ARBA00023186"/>
    </source>
</evidence>
<keyword evidence="4" id="KW-1185">Reference proteome</keyword>
<dbReference type="InterPro" id="IPR001623">
    <property type="entry name" value="DnaJ_domain"/>
</dbReference>
<feature type="domain" description="J" evidence="2">
    <location>
        <begin position="186"/>
        <end position="251"/>
    </location>
</feature>
<comment type="caution">
    <text evidence="3">The sequence shown here is derived from an EMBL/GenBank/DDBJ whole genome shotgun (WGS) entry which is preliminary data.</text>
</comment>
<name>R8B487_9GAMM</name>
<dbReference type="Gene3D" id="1.10.287.110">
    <property type="entry name" value="DnaJ domain"/>
    <property type="match status" value="1"/>
</dbReference>
<dbReference type="AlphaFoldDB" id="R8B487"/>
<dbReference type="RefSeq" id="WP_012137055.1">
    <property type="nucleotide sequence ID" value="NZ_KE007306.1"/>
</dbReference>
<dbReference type="eggNOG" id="COG1076">
    <property type="taxonomic scope" value="Bacteria"/>
</dbReference>
<dbReference type="PATRIC" id="fig|1318628.3.peg.1057"/>
<dbReference type="PROSITE" id="PS50076">
    <property type="entry name" value="DNAJ_2"/>
    <property type="match status" value="1"/>
</dbReference>
<dbReference type="HOGENOM" id="CLU_1106123_0_0_6"/>
<evidence type="ECO:0000313" key="3">
    <source>
        <dbReference type="EMBL" id="EON93420.1"/>
    </source>
</evidence>
<gene>
    <name evidence="3" type="ORF">MARLIPOL_05280</name>
</gene>
<dbReference type="CDD" id="cd06257">
    <property type="entry name" value="DnaJ"/>
    <property type="match status" value="1"/>
</dbReference>
<dbReference type="STRING" id="1318628.MARLIPOL_05280"/>
<accession>R8B487</accession>
<dbReference type="SUPFAM" id="SSF46565">
    <property type="entry name" value="Chaperone J-domain"/>
    <property type="match status" value="1"/>
</dbReference>
<dbReference type="Proteomes" id="UP000016540">
    <property type="component" value="Unassembled WGS sequence"/>
</dbReference>
<organism evidence="3 4">
    <name type="scientific">Marinobacter lipolyticus SM19</name>
    <dbReference type="NCBI Taxonomy" id="1318628"/>
    <lineage>
        <taxon>Bacteria</taxon>
        <taxon>Pseudomonadati</taxon>
        <taxon>Pseudomonadota</taxon>
        <taxon>Gammaproteobacteria</taxon>
        <taxon>Pseudomonadales</taxon>
        <taxon>Marinobacteraceae</taxon>
        <taxon>Marinobacter</taxon>
    </lineage>
</organism>